<sequence>MRRVSTPTSHRVAFDLTRNTVHPVAGRSEYDRTAFPGRPPLPTAPPETLRDHVAGLIYIAGDLADKAADPRLAHRPGLKEKADRARDQAWEYLRRVEPRMLASPNPALRKDAEDFTKRLIEVDRKLRGRKGASIWTSCWR</sequence>
<dbReference type="EMBL" id="CP016172">
    <property type="protein sequence ID" value="ANN80025.1"/>
    <property type="molecule type" value="Genomic_DNA"/>
</dbReference>
<keyword evidence="3" id="KW-1185">Reference proteome</keyword>
<gene>
    <name evidence="2" type="ORF">BAU07_25530</name>
</gene>
<dbReference type="KEGG" id="bfz:BAU07_25530"/>
<evidence type="ECO:0000313" key="2">
    <source>
        <dbReference type="EMBL" id="ANN80025.1"/>
    </source>
</evidence>
<organism evidence="2 3">
    <name type="scientific">Bordetella flabilis</name>
    <dbReference type="NCBI Taxonomy" id="463014"/>
    <lineage>
        <taxon>Bacteria</taxon>
        <taxon>Pseudomonadati</taxon>
        <taxon>Pseudomonadota</taxon>
        <taxon>Betaproteobacteria</taxon>
        <taxon>Burkholderiales</taxon>
        <taxon>Alcaligenaceae</taxon>
        <taxon>Bordetella</taxon>
    </lineage>
</organism>
<dbReference type="Proteomes" id="UP000091926">
    <property type="component" value="Chromosome"/>
</dbReference>
<reference evidence="2 3" key="1">
    <citation type="submission" date="2016-06" db="EMBL/GenBank/DDBJ databases">
        <title>Complete genome sequences of Bordetella bronchialis and Bordetella flabilis.</title>
        <authorList>
            <person name="LiPuma J.J."/>
            <person name="Spilker T."/>
        </authorList>
    </citation>
    <scope>NUCLEOTIDE SEQUENCE [LARGE SCALE GENOMIC DNA]</scope>
    <source>
        <strain evidence="2 3">AU10664</strain>
    </source>
</reference>
<name>A0A193GJK4_9BORD</name>
<dbReference type="AlphaFoldDB" id="A0A193GJK4"/>
<evidence type="ECO:0000313" key="3">
    <source>
        <dbReference type="Proteomes" id="UP000091926"/>
    </source>
</evidence>
<feature type="region of interest" description="Disordered" evidence="1">
    <location>
        <begin position="25"/>
        <end position="46"/>
    </location>
</feature>
<proteinExistence type="predicted"/>
<accession>A0A193GJK4</accession>
<evidence type="ECO:0000256" key="1">
    <source>
        <dbReference type="SAM" id="MobiDB-lite"/>
    </source>
</evidence>
<protein>
    <submittedName>
        <fullName evidence="2">Uncharacterized protein</fullName>
    </submittedName>
</protein>